<reference evidence="2" key="1">
    <citation type="submission" date="2016-06" db="EMBL/GenBank/DDBJ databases">
        <authorList>
            <person name="Varghese N."/>
            <person name="Submissions Spin"/>
        </authorList>
    </citation>
    <scope>NUCLEOTIDE SEQUENCE [LARGE SCALE GENOMIC DNA]</scope>
    <source>
        <strain evidence="2">DSM 44875</strain>
    </source>
</reference>
<dbReference type="AlphaFoldDB" id="A0A1C4U5K1"/>
<proteinExistence type="predicted"/>
<accession>A0A1C4U5K1</accession>
<keyword evidence="2" id="KW-1185">Reference proteome</keyword>
<protein>
    <submittedName>
        <fullName evidence="1">Helix-turn-helix domain-containing protein</fullName>
    </submittedName>
</protein>
<dbReference type="Pfam" id="PF13565">
    <property type="entry name" value="HTH_32"/>
    <property type="match status" value="1"/>
</dbReference>
<dbReference type="InterPro" id="IPR009057">
    <property type="entry name" value="Homeodomain-like_sf"/>
</dbReference>
<name>A0A1C4U5K1_9ACTN</name>
<dbReference type="SUPFAM" id="SSF46689">
    <property type="entry name" value="Homeodomain-like"/>
    <property type="match status" value="1"/>
</dbReference>
<evidence type="ECO:0000313" key="1">
    <source>
        <dbReference type="EMBL" id="SCE66998.1"/>
    </source>
</evidence>
<dbReference type="Proteomes" id="UP000198243">
    <property type="component" value="Chromosome I"/>
</dbReference>
<evidence type="ECO:0000313" key="2">
    <source>
        <dbReference type="Proteomes" id="UP000198243"/>
    </source>
</evidence>
<gene>
    <name evidence="1" type="ORF">GA0070607_0184</name>
</gene>
<sequence length="102" mass="11207">MSVVEQRYRAVLAVKAGGRVGEVAAQLGVTRESVHARLRRYEEAGLAGLQDRSHRPDSCPHQASPAVEAAVCELRREHPRWGARRIAFELGRNGCPGPVRRG</sequence>
<dbReference type="EMBL" id="LT607412">
    <property type="protein sequence ID" value="SCE66998.1"/>
    <property type="molecule type" value="Genomic_DNA"/>
</dbReference>
<organism evidence="1 2">
    <name type="scientific">Micromonospora coriariae</name>
    <dbReference type="NCBI Taxonomy" id="285665"/>
    <lineage>
        <taxon>Bacteria</taxon>
        <taxon>Bacillati</taxon>
        <taxon>Actinomycetota</taxon>
        <taxon>Actinomycetes</taxon>
        <taxon>Micromonosporales</taxon>
        <taxon>Micromonosporaceae</taxon>
        <taxon>Micromonospora</taxon>
    </lineage>
</organism>